<proteinExistence type="predicted"/>
<dbReference type="Pfam" id="PF19054">
    <property type="entry name" value="DUF5753"/>
    <property type="match status" value="1"/>
</dbReference>
<keyword evidence="3" id="KW-1185">Reference proteome</keyword>
<dbReference type="SUPFAM" id="SSF47413">
    <property type="entry name" value="lambda repressor-like DNA-binding domains"/>
    <property type="match status" value="1"/>
</dbReference>
<protein>
    <submittedName>
        <fullName evidence="2">XRE family transcriptional regulator</fullName>
    </submittedName>
</protein>
<reference evidence="2 3" key="1">
    <citation type="submission" date="2019-02" db="EMBL/GenBank/DDBJ databases">
        <title>Jishengella sp. nov., isolated from a root of Zingiber montanum.</title>
        <authorList>
            <person name="Kuncharoen N."/>
            <person name="Kudo T."/>
            <person name="Masahiro Y."/>
            <person name="Ohkuma M."/>
            <person name="Tanasupawat S."/>
        </authorList>
    </citation>
    <scope>NUCLEOTIDE SEQUENCE [LARGE SCALE GENOMIC DNA]</scope>
    <source>
        <strain evidence="2 3">PLAI 1-1</strain>
    </source>
</reference>
<dbReference type="RefSeq" id="WP_131303541.1">
    <property type="nucleotide sequence ID" value="NZ_SJJR01000006.1"/>
</dbReference>
<organism evidence="2 3">
    <name type="scientific">Micromonospora zingiberis</name>
    <dbReference type="NCBI Taxonomy" id="2053011"/>
    <lineage>
        <taxon>Bacteria</taxon>
        <taxon>Bacillati</taxon>
        <taxon>Actinomycetota</taxon>
        <taxon>Actinomycetes</taxon>
        <taxon>Micromonosporales</taxon>
        <taxon>Micromonosporaceae</taxon>
        <taxon>Micromonospora</taxon>
    </lineage>
</organism>
<evidence type="ECO:0000313" key="2">
    <source>
        <dbReference type="EMBL" id="TCB97492.1"/>
    </source>
</evidence>
<dbReference type="CDD" id="cd00093">
    <property type="entry name" value="HTH_XRE"/>
    <property type="match status" value="1"/>
</dbReference>
<accession>A0A4R0GLK5</accession>
<dbReference type="PROSITE" id="PS50943">
    <property type="entry name" value="HTH_CROC1"/>
    <property type="match status" value="1"/>
</dbReference>
<feature type="domain" description="HTH cro/C1-type" evidence="1">
    <location>
        <begin position="14"/>
        <end position="67"/>
    </location>
</feature>
<dbReference type="InterPro" id="IPR010982">
    <property type="entry name" value="Lambda_DNA-bd_dom_sf"/>
</dbReference>
<dbReference type="OrthoDB" id="3422637at2"/>
<dbReference type="InterPro" id="IPR001387">
    <property type="entry name" value="Cro/C1-type_HTH"/>
</dbReference>
<dbReference type="Proteomes" id="UP000292274">
    <property type="component" value="Unassembled WGS sequence"/>
</dbReference>
<name>A0A4R0GLK5_9ACTN</name>
<evidence type="ECO:0000313" key="3">
    <source>
        <dbReference type="Proteomes" id="UP000292274"/>
    </source>
</evidence>
<comment type="caution">
    <text evidence="2">The sequence shown here is derived from an EMBL/GenBank/DDBJ whole genome shotgun (WGS) entry which is preliminary data.</text>
</comment>
<gene>
    <name evidence="2" type="ORF">E0H26_11235</name>
</gene>
<dbReference type="SMART" id="SM00530">
    <property type="entry name" value="HTH_XRE"/>
    <property type="match status" value="1"/>
</dbReference>
<dbReference type="GO" id="GO:0003677">
    <property type="term" value="F:DNA binding"/>
    <property type="evidence" value="ECO:0007669"/>
    <property type="project" value="InterPro"/>
</dbReference>
<dbReference type="EMBL" id="SJJR01000006">
    <property type="protein sequence ID" value="TCB97492.1"/>
    <property type="molecule type" value="Genomic_DNA"/>
</dbReference>
<evidence type="ECO:0000259" key="1">
    <source>
        <dbReference type="PROSITE" id="PS50943"/>
    </source>
</evidence>
<dbReference type="Pfam" id="PF13560">
    <property type="entry name" value="HTH_31"/>
    <property type="match status" value="1"/>
</dbReference>
<dbReference type="InterPro" id="IPR043917">
    <property type="entry name" value="DUF5753"/>
</dbReference>
<dbReference type="AlphaFoldDB" id="A0A4R0GLK5"/>
<sequence>MVDVPTLGFLRDQLRRARQLRGLTQEELGKMISYAASSVSAMETGQNQVSPDYLARFDKVLETGGLFVGMLELIRLHAEPDWFRPWGEIEREAVALRWCDPTVVPGLLQTEAYARAMLRVATLLTEEQVEKRVLARLARQDVLTRDDPPQLVALLDEQVLRRQVGDRTTMREQLAHLLAVAARPHIQVRIVPADAPWHTGLSGPFILARLPDGAEVAHLDNQLRGQTEDSPNGLASLGRRWETVAGEALPRRQSARLIEEVAKSWT</sequence>
<dbReference type="Gene3D" id="1.10.260.40">
    <property type="entry name" value="lambda repressor-like DNA-binding domains"/>
    <property type="match status" value="1"/>
</dbReference>